<feature type="domain" description="DUF4326" evidence="1">
    <location>
        <begin position="8"/>
        <end position="110"/>
    </location>
</feature>
<evidence type="ECO:0000259" key="1">
    <source>
        <dbReference type="Pfam" id="PF14216"/>
    </source>
</evidence>
<dbReference type="EMBL" id="FSQE01000004">
    <property type="protein sequence ID" value="SIM97231.1"/>
    <property type="molecule type" value="Genomic_DNA"/>
</dbReference>
<dbReference type="InterPro" id="IPR025475">
    <property type="entry name" value="DUF4326"/>
</dbReference>
<protein>
    <recommendedName>
        <fullName evidence="1">DUF4326 domain-containing protein</fullName>
    </recommendedName>
</protein>
<evidence type="ECO:0000313" key="3">
    <source>
        <dbReference type="Proteomes" id="UP000184831"/>
    </source>
</evidence>
<accession>A0AB74FDP4</accession>
<dbReference type="RefSeq" id="WP_005131124.1">
    <property type="nucleotide sequence ID" value="NZ_AP028613.1"/>
</dbReference>
<reference evidence="2 3" key="1">
    <citation type="submission" date="2016-11" db="EMBL/GenBank/DDBJ databases">
        <authorList>
            <consortium name="Pathogen Informatics"/>
        </authorList>
    </citation>
    <scope>NUCLEOTIDE SEQUENCE [LARGE SCALE GENOMIC DNA]</scope>
    <source>
        <strain evidence="2 3">696</strain>
    </source>
</reference>
<comment type="caution">
    <text evidence="2">The sequence shown here is derived from an EMBL/GenBank/DDBJ whole genome shotgun (WGS) entry which is preliminary data.</text>
</comment>
<gene>
    <name evidence="2" type="ORF">SAMEA2152244_02835</name>
</gene>
<sequence length="122" mass="13595">MPQRIQRKRTRGWRMPEGAIYVGRPSQWGNPFRPVLVGGEWLIEDDNGVQYDGFGSKVSAIGRCVALYRSLDMTFMTDADLDEFVAPLRGHDLACWCSLDSPCHADVLLELANDPPSNGEAL</sequence>
<dbReference type="AlphaFoldDB" id="A0AB74FDP4"/>
<dbReference type="Pfam" id="PF14216">
    <property type="entry name" value="DUF4326"/>
    <property type="match status" value="1"/>
</dbReference>
<dbReference type="GeneID" id="93378703"/>
<organism evidence="2 3">
    <name type="scientific">Mycobacteroides abscessus subsp. abscessus</name>
    <dbReference type="NCBI Taxonomy" id="1185650"/>
    <lineage>
        <taxon>Bacteria</taxon>
        <taxon>Bacillati</taxon>
        <taxon>Actinomycetota</taxon>
        <taxon>Actinomycetes</taxon>
        <taxon>Mycobacteriales</taxon>
        <taxon>Mycobacteriaceae</taxon>
        <taxon>Mycobacteroides</taxon>
        <taxon>Mycobacteroides abscessus</taxon>
    </lineage>
</organism>
<proteinExistence type="predicted"/>
<name>A0AB74FDP4_9MYCO</name>
<dbReference type="Proteomes" id="UP000184831">
    <property type="component" value="Unassembled WGS sequence"/>
</dbReference>
<evidence type="ECO:0000313" key="2">
    <source>
        <dbReference type="EMBL" id="SIM97231.1"/>
    </source>
</evidence>